<evidence type="ECO:0000256" key="1">
    <source>
        <dbReference type="ARBA" id="ARBA00004442"/>
    </source>
</evidence>
<accession>A0A154QFW7</accession>
<dbReference type="GO" id="GO:0015288">
    <property type="term" value="F:porin activity"/>
    <property type="evidence" value="ECO:0007669"/>
    <property type="project" value="TreeGrafter"/>
</dbReference>
<dbReference type="GO" id="GO:1990281">
    <property type="term" value="C:efflux pump complex"/>
    <property type="evidence" value="ECO:0007669"/>
    <property type="project" value="TreeGrafter"/>
</dbReference>
<dbReference type="PANTHER" id="PTHR30026:SF20">
    <property type="entry name" value="OUTER MEMBRANE PROTEIN TOLC"/>
    <property type="match status" value="1"/>
</dbReference>
<reference evidence="9 10" key="1">
    <citation type="journal article" date="2016" name="MBio">
        <title>Lateral Gene Transfer in a Heavy Metal-Contaminated-Groundwater Microbial Community.</title>
        <authorList>
            <person name="Hemme C.L."/>
            <person name="Green S.J."/>
            <person name="Rishishwar L."/>
            <person name="Prakash O."/>
            <person name="Pettenato A."/>
            <person name="Chakraborty R."/>
            <person name="Deutschbauer A.M."/>
            <person name="Van Nostrand J.D."/>
            <person name="Wu L."/>
            <person name="He Z."/>
            <person name="Jordan I.K."/>
            <person name="Hazen T.C."/>
            <person name="Arkin A.P."/>
            <person name="Kostka J.E."/>
            <person name="Zhou J."/>
        </authorList>
    </citation>
    <scope>NUCLEOTIDE SEQUENCE [LARGE SCALE GENOMIC DNA]</scope>
    <source>
        <strain evidence="9 10">FW104-T7</strain>
    </source>
</reference>
<dbReference type="SUPFAM" id="SSF56954">
    <property type="entry name" value="Outer membrane efflux proteins (OEP)"/>
    <property type="match status" value="1"/>
</dbReference>
<keyword evidence="8" id="KW-0732">Signal</keyword>
<keyword evidence="4" id="KW-1134">Transmembrane beta strand</keyword>
<dbReference type="GO" id="GO:0009279">
    <property type="term" value="C:cell outer membrane"/>
    <property type="evidence" value="ECO:0007669"/>
    <property type="project" value="UniProtKB-SubCell"/>
</dbReference>
<feature type="chain" id="PRO_5007599951" evidence="8">
    <location>
        <begin position="30"/>
        <end position="424"/>
    </location>
</feature>
<feature type="signal peptide" evidence="8">
    <location>
        <begin position="1"/>
        <end position="29"/>
    </location>
</feature>
<keyword evidence="6" id="KW-0472">Membrane</keyword>
<comment type="similarity">
    <text evidence="2">Belongs to the outer membrane factor (OMF) (TC 1.B.17) family.</text>
</comment>
<dbReference type="AlphaFoldDB" id="A0A154QFW7"/>
<comment type="subcellular location">
    <subcellularLocation>
        <location evidence="1">Cell outer membrane</location>
    </subcellularLocation>
</comment>
<sequence length="424" mass="45765">MLSHHFARRLMVPGLAALLWGALATAAGAIEPPLTLEAAVRQGLARAPQLEARTADTAAAREEGARAGQLPDPTLTLGLSNFPVTSPGAFSLRSDSMTMRTVGVMQTIPSRAARDAERGLAAAQIDAAEADYVGAAQTVRERIADAWIEVWATQQKRALLGELRGESALAVLIAQARLRGGDGSATDALAARTDAATLDNRLEAVDADLAAAHTGLQRWLGEDAATVADTPDFQVLPVAPARLEQAIDQQAPMQAWQAREQVAEAALAQARAAKHPDWNVSVEYGRRAPYLSDMVTLQVGVSLPLFTRNRQDRGISAKQAQWDAVQADHEDARRAQREAVARAVVNWQGWGRQVQRYQDTLLPLARDRARTALASYRGGGALQPWLDARRDEIEQRLAYAEALATHARLWAALAYLLPNSETTP</sequence>
<evidence type="ECO:0000256" key="4">
    <source>
        <dbReference type="ARBA" id="ARBA00022452"/>
    </source>
</evidence>
<dbReference type="GO" id="GO:0015562">
    <property type="term" value="F:efflux transmembrane transporter activity"/>
    <property type="evidence" value="ECO:0007669"/>
    <property type="project" value="InterPro"/>
</dbReference>
<evidence type="ECO:0000256" key="7">
    <source>
        <dbReference type="ARBA" id="ARBA00023237"/>
    </source>
</evidence>
<dbReference type="RefSeq" id="WP_027485194.1">
    <property type="nucleotide sequence ID" value="NZ_LVJS01000054.1"/>
</dbReference>
<dbReference type="InterPro" id="IPR003423">
    <property type="entry name" value="OMP_efflux"/>
</dbReference>
<dbReference type="STRING" id="416169.RHOFW104T7_17225"/>
<proteinExistence type="inferred from homology"/>
<keyword evidence="5" id="KW-0812">Transmembrane</keyword>
<keyword evidence="7" id="KW-0998">Cell outer membrane</keyword>
<gene>
    <name evidence="9" type="ORF">RHOFW104T7_17225</name>
</gene>
<dbReference type="PANTHER" id="PTHR30026">
    <property type="entry name" value="OUTER MEMBRANE PROTEIN TOLC"/>
    <property type="match status" value="1"/>
</dbReference>
<evidence type="ECO:0000313" key="9">
    <source>
        <dbReference type="EMBL" id="KZC22562.1"/>
    </source>
</evidence>
<comment type="caution">
    <text evidence="9">The sequence shown here is derived from an EMBL/GenBank/DDBJ whole genome shotgun (WGS) entry which is preliminary data.</text>
</comment>
<evidence type="ECO:0000313" key="10">
    <source>
        <dbReference type="Proteomes" id="UP000076131"/>
    </source>
</evidence>
<organism evidence="9 10">
    <name type="scientific">Rhodanobacter thiooxydans</name>
    <dbReference type="NCBI Taxonomy" id="416169"/>
    <lineage>
        <taxon>Bacteria</taxon>
        <taxon>Pseudomonadati</taxon>
        <taxon>Pseudomonadota</taxon>
        <taxon>Gammaproteobacteria</taxon>
        <taxon>Lysobacterales</taxon>
        <taxon>Rhodanobacteraceae</taxon>
        <taxon>Rhodanobacter</taxon>
    </lineage>
</organism>
<evidence type="ECO:0000256" key="6">
    <source>
        <dbReference type="ARBA" id="ARBA00023136"/>
    </source>
</evidence>
<evidence type="ECO:0000256" key="8">
    <source>
        <dbReference type="SAM" id="SignalP"/>
    </source>
</evidence>
<dbReference type="EMBL" id="LVJS01000054">
    <property type="protein sequence ID" value="KZC22562.1"/>
    <property type="molecule type" value="Genomic_DNA"/>
</dbReference>
<keyword evidence="3" id="KW-0813">Transport</keyword>
<dbReference type="InterPro" id="IPR051906">
    <property type="entry name" value="TolC-like"/>
</dbReference>
<dbReference type="Proteomes" id="UP000076131">
    <property type="component" value="Unassembled WGS sequence"/>
</dbReference>
<dbReference type="Gene3D" id="1.20.1600.10">
    <property type="entry name" value="Outer membrane efflux proteins (OEP)"/>
    <property type="match status" value="1"/>
</dbReference>
<name>A0A154QFW7_9GAMM</name>
<protein>
    <submittedName>
        <fullName evidence="9">Transporter</fullName>
    </submittedName>
</protein>
<evidence type="ECO:0000256" key="2">
    <source>
        <dbReference type="ARBA" id="ARBA00007613"/>
    </source>
</evidence>
<evidence type="ECO:0000256" key="5">
    <source>
        <dbReference type="ARBA" id="ARBA00022692"/>
    </source>
</evidence>
<evidence type="ECO:0000256" key="3">
    <source>
        <dbReference type="ARBA" id="ARBA00022448"/>
    </source>
</evidence>
<keyword evidence="10" id="KW-1185">Reference proteome</keyword>
<dbReference type="Pfam" id="PF02321">
    <property type="entry name" value="OEP"/>
    <property type="match status" value="2"/>
</dbReference>